<dbReference type="EMBL" id="CAJVCH010056454">
    <property type="protein sequence ID" value="CAG7718849.1"/>
    <property type="molecule type" value="Genomic_DNA"/>
</dbReference>
<comment type="caution">
    <text evidence="2">The sequence shown here is derived from an EMBL/GenBank/DDBJ whole genome shotgun (WGS) entry which is preliminary data.</text>
</comment>
<gene>
    <name evidence="2" type="ORF">AFUS01_LOCUS8215</name>
</gene>
<proteinExistence type="predicted"/>
<evidence type="ECO:0000313" key="3">
    <source>
        <dbReference type="Proteomes" id="UP000708208"/>
    </source>
</evidence>
<name>A0A8J2NZH0_9HEXA</name>
<feature type="region of interest" description="Disordered" evidence="1">
    <location>
        <begin position="31"/>
        <end position="54"/>
    </location>
</feature>
<protein>
    <submittedName>
        <fullName evidence="2">Uncharacterized protein</fullName>
    </submittedName>
</protein>
<evidence type="ECO:0000256" key="1">
    <source>
        <dbReference type="SAM" id="MobiDB-lite"/>
    </source>
</evidence>
<dbReference type="AlphaFoldDB" id="A0A8J2NZH0"/>
<keyword evidence="3" id="KW-1185">Reference proteome</keyword>
<accession>A0A8J2NZH0</accession>
<evidence type="ECO:0000313" key="2">
    <source>
        <dbReference type="EMBL" id="CAG7718849.1"/>
    </source>
</evidence>
<feature type="compositionally biased region" description="Polar residues" evidence="1">
    <location>
        <begin position="38"/>
        <end position="50"/>
    </location>
</feature>
<dbReference type="Proteomes" id="UP000708208">
    <property type="component" value="Unassembled WGS sequence"/>
</dbReference>
<organism evidence="2 3">
    <name type="scientific">Allacma fusca</name>
    <dbReference type="NCBI Taxonomy" id="39272"/>
    <lineage>
        <taxon>Eukaryota</taxon>
        <taxon>Metazoa</taxon>
        <taxon>Ecdysozoa</taxon>
        <taxon>Arthropoda</taxon>
        <taxon>Hexapoda</taxon>
        <taxon>Collembola</taxon>
        <taxon>Symphypleona</taxon>
        <taxon>Sminthuridae</taxon>
        <taxon>Allacma</taxon>
    </lineage>
</organism>
<reference evidence="2" key="1">
    <citation type="submission" date="2021-06" db="EMBL/GenBank/DDBJ databases">
        <authorList>
            <person name="Hodson N. C."/>
            <person name="Mongue J. A."/>
            <person name="Jaron S. K."/>
        </authorList>
    </citation>
    <scope>NUCLEOTIDE SEQUENCE</scope>
</reference>
<sequence>MQARKSHSIYPSTDQREQLAEYIVTQLSPPLNGKERTVSMSPSTTLTDSTTGKRRSLSPNGYIQYLFLNFWYSLRENKGQQQNSVCDTILQDDFQNNEEYPDAEESDEIRRWLCNHISPPQKVWPKPFLFAERIF</sequence>